<comment type="caution">
    <text evidence="2">The sequence shown here is derived from an EMBL/GenBank/DDBJ whole genome shotgun (WGS) entry which is preliminary data.</text>
</comment>
<dbReference type="EMBL" id="RCDC01000004">
    <property type="protein sequence ID" value="RLK56779.1"/>
    <property type="molecule type" value="Genomic_DNA"/>
</dbReference>
<dbReference type="AlphaFoldDB" id="A0A498CFK3"/>
<gene>
    <name evidence="2" type="ORF">BCL79_1180</name>
</gene>
<feature type="chain" id="PRO_5019865891" description="Fap amyloid fibril minor component" evidence="1">
    <location>
        <begin position="23"/>
        <end position="212"/>
    </location>
</feature>
<keyword evidence="1" id="KW-0732">Signal</keyword>
<proteinExistence type="predicted"/>
<dbReference type="Proteomes" id="UP000274786">
    <property type="component" value="Unassembled WGS sequence"/>
</dbReference>
<dbReference type="RefSeq" id="WP_121038543.1">
    <property type="nucleotide sequence ID" value="NZ_RCDC01000004.1"/>
</dbReference>
<evidence type="ECO:0008006" key="4">
    <source>
        <dbReference type="Google" id="ProtNLM"/>
    </source>
</evidence>
<dbReference type="OrthoDB" id="7008646at2"/>
<organism evidence="2 3">
    <name type="scientific">Stenotrophomonas rhizophila</name>
    <dbReference type="NCBI Taxonomy" id="216778"/>
    <lineage>
        <taxon>Bacteria</taxon>
        <taxon>Pseudomonadati</taxon>
        <taxon>Pseudomonadota</taxon>
        <taxon>Gammaproteobacteria</taxon>
        <taxon>Lysobacterales</taxon>
        <taxon>Lysobacteraceae</taxon>
        <taxon>Stenotrophomonas</taxon>
    </lineage>
</organism>
<accession>A0A498CFK3</accession>
<evidence type="ECO:0000256" key="1">
    <source>
        <dbReference type="SAM" id="SignalP"/>
    </source>
</evidence>
<evidence type="ECO:0000313" key="2">
    <source>
        <dbReference type="EMBL" id="RLK56779.1"/>
    </source>
</evidence>
<protein>
    <recommendedName>
        <fullName evidence="4">Fap amyloid fibril minor component</fullName>
    </recommendedName>
</protein>
<reference evidence="2 3" key="1">
    <citation type="submission" date="2018-10" db="EMBL/GenBank/DDBJ databases">
        <title>Comparative analysis of microorganisms from saline springs in Andes Mountain Range, Colombia.</title>
        <authorList>
            <person name="Rubin E."/>
        </authorList>
    </citation>
    <scope>NUCLEOTIDE SEQUENCE [LARGE SCALE GENOMIC DNA]</scope>
    <source>
        <strain evidence="2 3">USBA GBX 843</strain>
    </source>
</reference>
<evidence type="ECO:0000313" key="3">
    <source>
        <dbReference type="Proteomes" id="UP000274786"/>
    </source>
</evidence>
<sequence>MNAVLRTALLSSLLLAPWAAHAQQGNDYAAMLSYLNQSRIDGRTLAGADGAITVNMAAGDLNQQANLMGIANGRNAHIQVDARQQQSNNLSLSDTAMDASATLGGQALNGASGVASINQASGNGNATLNVVTATLAQQGIRETNDAALAGSGALASAGGQGAVNSGRSAGTRRVAVEASALQGFDGVLQLNQIAGSGNATANQLSISVQSTP</sequence>
<feature type="signal peptide" evidence="1">
    <location>
        <begin position="1"/>
        <end position="22"/>
    </location>
</feature>
<name>A0A498CFK3_9GAMM</name>